<keyword evidence="4" id="KW-1133">Transmembrane helix</keyword>
<dbReference type="Proteomes" id="UP000326939">
    <property type="component" value="Chromosome 17"/>
</dbReference>
<accession>A0A5N5JBU8</accession>
<evidence type="ECO:0000256" key="4">
    <source>
        <dbReference type="SAM" id="Phobius"/>
    </source>
</evidence>
<dbReference type="InterPro" id="IPR006913">
    <property type="entry name" value="CENP-V/GFA"/>
</dbReference>
<keyword evidence="3" id="KW-0862">Zinc</keyword>
<dbReference type="SUPFAM" id="SSF51316">
    <property type="entry name" value="Mss4-like"/>
    <property type="match status" value="2"/>
</dbReference>
<feature type="domain" description="CENP-V/GFA" evidence="5">
    <location>
        <begin position="122"/>
        <end position="235"/>
    </location>
</feature>
<evidence type="ECO:0000313" key="6">
    <source>
        <dbReference type="EMBL" id="KAB5516729.1"/>
    </source>
</evidence>
<evidence type="ECO:0000256" key="3">
    <source>
        <dbReference type="ARBA" id="ARBA00022833"/>
    </source>
</evidence>
<feature type="domain" description="CENP-V/GFA" evidence="5">
    <location>
        <begin position="369"/>
        <end position="485"/>
    </location>
</feature>
<dbReference type="PANTHER" id="PTHR28620">
    <property type="entry name" value="CENTROMERE PROTEIN V"/>
    <property type="match status" value="1"/>
</dbReference>
<organism evidence="6 7">
    <name type="scientific">Salix brachista</name>
    <dbReference type="NCBI Taxonomy" id="2182728"/>
    <lineage>
        <taxon>Eukaryota</taxon>
        <taxon>Viridiplantae</taxon>
        <taxon>Streptophyta</taxon>
        <taxon>Embryophyta</taxon>
        <taxon>Tracheophyta</taxon>
        <taxon>Spermatophyta</taxon>
        <taxon>Magnoliopsida</taxon>
        <taxon>eudicotyledons</taxon>
        <taxon>Gunneridae</taxon>
        <taxon>Pentapetalae</taxon>
        <taxon>rosids</taxon>
        <taxon>fabids</taxon>
        <taxon>Malpighiales</taxon>
        <taxon>Salicaceae</taxon>
        <taxon>Saliceae</taxon>
        <taxon>Salix</taxon>
    </lineage>
</organism>
<evidence type="ECO:0000313" key="7">
    <source>
        <dbReference type="Proteomes" id="UP000326939"/>
    </source>
</evidence>
<dbReference type="AlphaFoldDB" id="A0A5N5JBU8"/>
<proteinExistence type="inferred from homology"/>
<sequence>MNPIEFGPKRAHTMYTQTYSQQLGEAFVARTWGLEQQSYSQQKGLVVASVSKLLPGSSSGILNWGLKLGIFFLAVSGAREDGACSRKSTSSGWKVFNVSECFIGQNTLKSKKANGFLSAKWVMKCSDSRRVRWRVQAPSSVVAWNCNCSDCSMRGNTHFIVPSGMFELLGDSREFLSTYTFGTHTAKHTFCKFCGITSFYIPRSNPDGVAVTFRCVDAGTLTHVEITHYDGRNWESSYNQTGIASCSQAATTKWKILLLTIEYIYIYINGELRSVLITDVILDVLWKSLGIWPGVVKLSTHILRQPEASFVVSSWDLSNSPTASKVDSLLFLLLPGISSGILSWGLMGIFFQMIVERNRLKSRDANGFLSSNMKCASNRRVRWRFQAPSSVVAWNCNCSVCSMRGIIQFVVPSEKFELLGDSKECLTTYTFGTHTAKHTFCKFCGITSFYVSRAFPDGVSISFRCVDPGTLTLDEIKHFDGRNWESSYEKEFAPRSQGAG</sequence>
<keyword evidence="4" id="KW-0812">Transmembrane</keyword>
<dbReference type="PROSITE" id="PS51891">
    <property type="entry name" value="CENP_V_GFA"/>
    <property type="match status" value="2"/>
</dbReference>
<dbReference type="Pfam" id="PF04828">
    <property type="entry name" value="GFA"/>
    <property type="match status" value="2"/>
</dbReference>
<gene>
    <name evidence="6" type="ORF">DKX38_027377</name>
</gene>
<evidence type="ECO:0000256" key="2">
    <source>
        <dbReference type="ARBA" id="ARBA00022723"/>
    </source>
</evidence>
<keyword evidence="7" id="KW-1185">Reference proteome</keyword>
<keyword evidence="2" id="KW-0479">Metal-binding</keyword>
<keyword evidence="4" id="KW-0472">Membrane</keyword>
<dbReference type="GO" id="GO:0016846">
    <property type="term" value="F:carbon-sulfur lyase activity"/>
    <property type="evidence" value="ECO:0007669"/>
    <property type="project" value="InterPro"/>
</dbReference>
<dbReference type="GO" id="GO:0046872">
    <property type="term" value="F:metal ion binding"/>
    <property type="evidence" value="ECO:0007669"/>
    <property type="project" value="UniProtKB-KW"/>
</dbReference>
<dbReference type="Gene3D" id="2.170.150.70">
    <property type="match status" value="2"/>
</dbReference>
<reference evidence="7" key="1">
    <citation type="journal article" date="2019" name="Gigascience">
        <title>De novo genome assembly of the endangered Acer yangbiense, a plant species with extremely small populations endemic to Yunnan Province, China.</title>
        <authorList>
            <person name="Yang J."/>
            <person name="Wariss H.M."/>
            <person name="Tao L."/>
            <person name="Zhang R."/>
            <person name="Yun Q."/>
            <person name="Hollingsworth P."/>
            <person name="Dao Z."/>
            <person name="Luo G."/>
            <person name="Guo H."/>
            <person name="Ma Y."/>
            <person name="Sun W."/>
        </authorList>
    </citation>
    <scope>NUCLEOTIDE SEQUENCE [LARGE SCALE GENOMIC DNA]</scope>
    <source>
        <strain evidence="7">cv. br00</strain>
    </source>
</reference>
<comment type="caution">
    <text evidence="6">The sequence shown here is derived from an EMBL/GenBank/DDBJ whole genome shotgun (WGS) entry which is preliminary data.</text>
</comment>
<dbReference type="EMBL" id="VDCV01000017">
    <property type="protein sequence ID" value="KAB5516729.1"/>
    <property type="molecule type" value="Genomic_DNA"/>
</dbReference>
<evidence type="ECO:0000259" key="5">
    <source>
        <dbReference type="PROSITE" id="PS51891"/>
    </source>
</evidence>
<protein>
    <recommendedName>
        <fullName evidence="5">CENP-V/GFA domain-containing protein</fullName>
    </recommendedName>
</protein>
<feature type="transmembrane region" description="Helical" evidence="4">
    <location>
        <begin position="329"/>
        <end position="351"/>
    </location>
</feature>
<dbReference type="InterPro" id="IPR052355">
    <property type="entry name" value="CENP-V-like"/>
</dbReference>
<evidence type="ECO:0000256" key="1">
    <source>
        <dbReference type="ARBA" id="ARBA00005495"/>
    </source>
</evidence>
<dbReference type="PANTHER" id="PTHR28620:SF1">
    <property type="entry name" value="CENP-V_GFA DOMAIN-CONTAINING PROTEIN"/>
    <property type="match status" value="1"/>
</dbReference>
<dbReference type="InterPro" id="IPR011057">
    <property type="entry name" value="Mss4-like_sf"/>
</dbReference>
<name>A0A5N5JBU8_9ROSI</name>
<comment type="similarity">
    <text evidence="1">Belongs to the Gfa family.</text>
</comment>